<feature type="domain" description="Thiamine pyrophosphate enzyme TPP-binding" evidence="1">
    <location>
        <begin position="42"/>
        <end position="109"/>
    </location>
</feature>
<dbReference type="InterPro" id="IPR011766">
    <property type="entry name" value="TPP_enzyme_TPP-bd"/>
</dbReference>
<dbReference type="AlphaFoldDB" id="A0A927M186"/>
<dbReference type="GO" id="GO:0030976">
    <property type="term" value="F:thiamine pyrophosphate binding"/>
    <property type="evidence" value="ECO:0007669"/>
    <property type="project" value="InterPro"/>
</dbReference>
<dbReference type="GO" id="GO:0003824">
    <property type="term" value="F:catalytic activity"/>
    <property type="evidence" value="ECO:0007669"/>
    <property type="project" value="InterPro"/>
</dbReference>
<sequence length="197" mass="20402">MNSAEAVGAVREAVGGDVAVVAGVGRAGWTAGQYWPERTLHLDALGDVLPVASGLALGLGPAGRVLSVEGDGSLLFGLAGLATLASLRGRLGGFTAVVLDNERYESGGNLPSRHFPLDWPALVGAFSLPFGQAYRPVEVAAALAASAPVGVVRLVVRDETPLPAPIGTNNGREAVHAYRRMLDLRYGVRPSVPARKF</sequence>
<keyword evidence="3" id="KW-1185">Reference proteome</keyword>
<accession>A0A927M186</accession>
<evidence type="ECO:0000313" key="3">
    <source>
        <dbReference type="Proteomes" id="UP000649753"/>
    </source>
</evidence>
<dbReference type="Gene3D" id="3.40.50.970">
    <property type="match status" value="1"/>
</dbReference>
<dbReference type="CDD" id="cd00568">
    <property type="entry name" value="TPP_enzymes"/>
    <property type="match status" value="1"/>
</dbReference>
<dbReference type="SUPFAM" id="SSF52518">
    <property type="entry name" value="Thiamin diphosphate-binding fold (THDP-binding)"/>
    <property type="match status" value="1"/>
</dbReference>
<comment type="caution">
    <text evidence="2">The sequence shown here is derived from an EMBL/GenBank/DDBJ whole genome shotgun (WGS) entry which is preliminary data.</text>
</comment>
<proteinExistence type="predicted"/>
<dbReference type="Proteomes" id="UP000649753">
    <property type="component" value="Unassembled WGS sequence"/>
</dbReference>
<dbReference type="GO" id="GO:0000287">
    <property type="term" value="F:magnesium ion binding"/>
    <property type="evidence" value="ECO:0007669"/>
    <property type="project" value="UniProtKB-ARBA"/>
</dbReference>
<gene>
    <name evidence="2" type="ORF">H4W31_001941</name>
</gene>
<dbReference type="EMBL" id="JADBEB010000001">
    <property type="protein sequence ID" value="MBE1486303.1"/>
    <property type="molecule type" value="Genomic_DNA"/>
</dbReference>
<dbReference type="RefSeq" id="WP_192766346.1">
    <property type="nucleotide sequence ID" value="NZ_JADBEB010000001.1"/>
</dbReference>
<evidence type="ECO:0000259" key="1">
    <source>
        <dbReference type="Pfam" id="PF02775"/>
    </source>
</evidence>
<organism evidence="2 3">
    <name type="scientific">Plantactinospora soyae</name>
    <dbReference type="NCBI Taxonomy" id="1544732"/>
    <lineage>
        <taxon>Bacteria</taxon>
        <taxon>Bacillati</taxon>
        <taxon>Actinomycetota</taxon>
        <taxon>Actinomycetes</taxon>
        <taxon>Micromonosporales</taxon>
        <taxon>Micromonosporaceae</taxon>
        <taxon>Plantactinospora</taxon>
    </lineage>
</organism>
<protein>
    <submittedName>
        <fullName evidence="2">Thiamine pyrophosphate-dependent acetolactate synthase large subunit-like protein</fullName>
    </submittedName>
</protein>
<dbReference type="InterPro" id="IPR029061">
    <property type="entry name" value="THDP-binding"/>
</dbReference>
<name>A0A927M186_9ACTN</name>
<reference evidence="2" key="1">
    <citation type="submission" date="2020-10" db="EMBL/GenBank/DDBJ databases">
        <title>Sequencing the genomes of 1000 actinobacteria strains.</title>
        <authorList>
            <person name="Klenk H.-P."/>
        </authorList>
    </citation>
    <scope>NUCLEOTIDE SEQUENCE</scope>
    <source>
        <strain evidence="2">DSM 46832</strain>
    </source>
</reference>
<dbReference type="Pfam" id="PF02775">
    <property type="entry name" value="TPP_enzyme_C"/>
    <property type="match status" value="1"/>
</dbReference>
<evidence type="ECO:0000313" key="2">
    <source>
        <dbReference type="EMBL" id="MBE1486303.1"/>
    </source>
</evidence>